<dbReference type="Pfam" id="PF12823">
    <property type="entry name" value="DUF3817"/>
    <property type="match status" value="1"/>
</dbReference>
<feature type="transmembrane region" description="Helical" evidence="6">
    <location>
        <begin position="6"/>
        <end position="27"/>
    </location>
</feature>
<dbReference type="RefSeq" id="WP_188551759.1">
    <property type="nucleotide sequence ID" value="NZ_BMFY01000016.1"/>
</dbReference>
<dbReference type="EMBL" id="BMFY01000016">
    <property type="protein sequence ID" value="GGA25377.1"/>
    <property type="molecule type" value="Genomic_DNA"/>
</dbReference>
<name>A0A8J2U0N2_9MICO</name>
<dbReference type="NCBIfam" id="TIGR03954">
    <property type="entry name" value="integ_memb_HG"/>
    <property type="match status" value="1"/>
</dbReference>
<comment type="subcellular location">
    <subcellularLocation>
        <location evidence="1">Cell membrane</location>
        <topology evidence="1">Multi-pass membrane protein</topology>
    </subcellularLocation>
</comment>
<evidence type="ECO:0000256" key="4">
    <source>
        <dbReference type="ARBA" id="ARBA00022989"/>
    </source>
</evidence>
<keyword evidence="9" id="KW-1185">Reference proteome</keyword>
<dbReference type="InterPro" id="IPR023845">
    <property type="entry name" value="DUF3817_TM"/>
</dbReference>
<feature type="domain" description="DUF3817" evidence="7">
    <location>
        <begin position="6"/>
        <end position="92"/>
    </location>
</feature>
<accession>A0A8J2U0N2</accession>
<proteinExistence type="predicted"/>
<evidence type="ECO:0000256" key="1">
    <source>
        <dbReference type="ARBA" id="ARBA00004651"/>
    </source>
</evidence>
<evidence type="ECO:0000313" key="9">
    <source>
        <dbReference type="Proteomes" id="UP000616114"/>
    </source>
</evidence>
<keyword evidence="2" id="KW-1003">Cell membrane</keyword>
<dbReference type="AlphaFoldDB" id="A0A8J2U0N2"/>
<gene>
    <name evidence="8" type="ORF">GCM10011333_30470</name>
</gene>
<evidence type="ECO:0000313" key="8">
    <source>
        <dbReference type="EMBL" id="GGA25377.1"/>
    </source>
</evidence>
<keyword evidence="4 6" id="KW-1133">Transmembrane helix</keyword>
<sequence length="150" mass="15928">MSPRALFGTLAFAEAFTWVLLLTGMYLKYIAQSTDVMVSIGGAVHGFAFLAYVAVAILVWISQRWPAHVGVLALIASVLPLATVPHEIWAARKGHLDGRWQLAPGGREPRHAVERLIALALRRPALSGAVTLLVVAVVFAALMVAGPPGG</sequence>
<feature type="transmembrane region" description="Helical" evidence="6">
    <location>
        <begin position="39"/>
        <end position="61"/>
    </location>
</feature>
<organism evidence="8 9">
    <name type="scientific">Sediminivirga luteola</name>
    <dbReference type="NCBI Taxonomy" id="1774748"/>
    <lineage>
        <taxon>Bacteria</taxon>
        <taxon>Bacillati</taxon>
        <taxon>Actinomycetota</taxon>
        <taxon>Actinomycetes</taxon>
        <taxon>Micrococcales</taxon>
        <taxon>Brevibacteriaceae</taxon>
        <taxon>Sediminivirga</taxon>
    </lineage>
</organism>
<feature type="transmembrane region" description="Helical" evidence="6">
    <location>
        <begin position="125"/>
        <end position="145"/>
    </location>
</feature>
<feature type="transmembrane region" description="Helical" evidence="6">
    <location>
        <begin position="67"/>
        <end position="84"/>
    </location>
</feature>
<comment type="caution">
    <text evidence="8">The sequence shown here is derived from an EMBL/GenBank/DDBJ whole genome shotgun (WGS) entry which is preliminary data.</text>
</comment>
<evidence type="ECO:0000256" key="6">
    <source>
        <dbReference type="SAM" id="Phobius"/>
    </source>
</evidence>
<dbReference type="Proteomes" id="UP000616114">
    <property type="component" value="Unassembled WGS sequence"/>
</dbReference>
<protein>
    <recommendedName>
        <fullName evidence="7">DUF3817 domain-containing protein</fullName>
    </recommendedName>
</protein>
<evidence type="ECO:0000256" key="2">
    <source>
        <dbReference type="ARBA" id="ARBA00022475"/>
    </source>
</evidence>
<evidence type="ECO:0000256" key="3">
    <source>
        <dbReference type="ARBA" id="ARBA00022692"/>
    </source>
</evidence>
<dbReference type="PANTHER" id="PTHR40077:SF1">
    <property type="entry name" value="MEMBRANE PROTEIN"/>
    <property type="match status" value="1"/>
</dbReference>
<dbReference type="GO" id="GO:0005886">
    <property type="term" value="C:plasma membrane"/>
    <property type="evidence" value="ECO:0007669"/>
    <property type="project" value="UniProtKB-SubCell"/>
</dbReference>
<keyword evidence="5 6" id="KW-0472">Membrane</keyword>
<evidence type="ECO:0000256" key="5">
    <source>
        <dbReference type="ARBA" id="ARBA00023136"/>
    </source>
</evidence>
<dbReference type="PANTHER" id="PTHR40077">
    <property type="entry name" value="MEMBRANE PROTEIN-RELATED"/>
    <property type="match status" value="1"/>
</dbReference>
<evidence type="ECO:0000259" key="7">
    <source>
        <dbReference type="Pfam" id="PF12823"/>
    </source>
</evidence>
<reference evidence="8" key="2">
    <citation type="submission" date="2020-09" db="EMBL/GenBank/DDBJ databases">
        <authorList>
            <person name="Sun Q."/>
            <person name="Zhou Y."/>
        </authorList>
    </citation>
    <scope>NUCLEOTIDE SEQUENCE</scope>
    <source>
        <strain evidence="8">CGMCC 1.12785</strain>
    </source>
</reference>
<reference evidence="8" key="1">
    <citation type="journal article" date="2014" name="Int. J. Syst. Evol. Microbiol.">
        <title>Complete genome sequence of Corynebacterium casei LMG S-19264T (=DSM 44701T), isolated from a smear-ripened cheese.</title>
        <authorList>
            <consortium name="US DOE Joint Genome Institute (JGI-PGF)"/>
            <person name="Walter F."/>
            <person name="Albersmeier A."/>
            <person name="Kalinowski J."/>
            <person name="Ruckert C."/>
        </authorList>
    </citation>
    <scope>NUCLEOTIDE SEQUENCE</scope>
    <source>
        <strain evidence="8">CGMCC 1.12785</strain>
    </source>
</reference>
<keyword evidence="3 6" id="KW-0812">Transmembrane</keyword>